<dbReference type="InterPro" id="IPR029063">
    <property type="entry name" value="SAM-dependent_MTases_sf"/>
</dbReference>
<evidence type="ECO:0000256" key="3">
    <source>
        <dbReference type="ARBA" id="ARBA00022691"/>
    </source>
</evidence>
<dbReference type="GO" id="GO:0008168">
    <property type="term" value="F:methyltransferase activity"/>
    <property type="evidence" value="ECO:0007669"/>
    <property type="project" value="UniProtKB-KW"/>
</dbReference>
<dbReference type="Gene3D" id="3.40.50.150">
    <property type="entry name" value="Vaccinia Virus protein VP39"/>
    <property type="match status" value="1"/>
</dbReference>
<keyword evidence="2 4" id="KW-0808">Transferase</keyword>
<name>A0ABN7IEL1_9BURK</name>
<comment type="caution">
    <text evidence="4">The sequence shown here is derived from an EMBL/GenBank/DDBJ whole genome shotgun (WGS) entry which is preliminary data.</text>
</comment>
<organism evidence="4 5">
    <name type="scientific">Paraburkholderia hiiakae</name>
    <dbReference type="NCBI Taxonomy" id="1081782"/>
    <lineage>
        <taxon>Bacteria</taxon>
        <taxon>Pseudomonadati</taxon>
        <taxon>Pseudomonadota</taxon>
        <taxon>Betaproteobacteria</taxon>
        <taxon>Burkholderiales</taxon>
        <taxon>Burkholderiaceae</taxon>
        <taxon>Paraburkholderia</taxon>
    </lineage>
</organism>
<evidence type="ECO:0000256" key="1">
    <source>
        <dbReference type="ARBA" id="ARBA00022603"/>
    </source>
</evidence>
<dbReference type="PANTHER" id="PTHR10509">
    <property type="entry name" value="O-METHYLTRANSFERASE-RELATED"/>
    <property type="match status" value="1"/>
</dbReference>
<dbReference type="SUPFAM" id="SSF53335">
    <property type="entry name" value="S-adenosyl-L-methionine-dependent methyltransferases"/>
    <property type="match status" value="1"/>
</dbReference>
<dbReference type="PROSITE" id="PS51682">
    <property type="entry name" value="SAM_OMT_I"/>
    <property type="match status" value="1"/>
</dbReference>
<evidence type="ECO:0000313" key="5">
    <source>
        <dbReference type="Proteomes" id="UP000656319"/>
    </source>
</evidence>
<proteinExistence type="predicted"/>
<sequence>MLGRVIQTESRVMNEQTWQAVDDWFCDRLIGPDDALDGALAASAKAGLRAINVAPNQGKFLHLLARIQGARRILEIGTLGGYSAIWLGRALPDDGAMVSLEFSPENAAVARANIARAGLDAKVTVMTGLALESLDALIAQGEAPFDFVFIDADKSNNPTYLERALKLSRPGTVIVADNVVREGRVTDPAHHEDDVVGLRRYFDMLARDKRLETTAVQTVGSKGWDGFAITVVGS</sequence>
<evidence type="ECO:0000313" key="4">
    <source>
        <dbReference type="EMBL" id="CAD6560523.1"/>
    </source>
</evidence>
<dbReference type="CDD" id="cd02440">
    <property type="entry name" value="AdoMet_MTases"/>
    <property type="match status" value="1"/>
</dbReference>
<accession>A0ABN7IEL1</accession>
<evidence type="ECO:0000256" key="2">
    <source>
        <dbReference type="ARBA" id="ARBA00022679"/>
    </source>
</evidence>
<keyword evidence="3" id="KW-0949">S-adenosyl-L-methionine</keyword>
<dbReference type="EC" id="2.1.1.-" evidence="4"/>
<dbReference type="Proteomes" id="UP000656319">
    <property type="component" value="Unassembled WGS sequence"/>
</dbReference>
<dbReference type="InterPro" id="IPR050362">
    <property type="entry name" value="Cation-dep_OMT"/>
</dbReference>
<gene>
    <name evidence="4" type="primary">trmR</name>
    <name evidence="4" type="ORF">LMG27952_07156</name>
</gene>
<dbReference type="GO" id="GO:0032259">
    <property type="term" value="P:methylation"/>
    <property type="evidence" value="ECO:0007669"/>
    <property type="project" value="UniProtKB-KW"/>
</dbReference>
<dbReference type="EMBL" id="CAJHCQ010000030">
    <property type="protein sequence ID" value="CAD6560523.1"/>
    <property type="molecule type" value="Genomic_DNA"/>
</dbReference>
<dbReference type="PANTHER" id="PTHR10509:SF14">
    <property type="entry name" value="CAFFEOYL-COA O-METHYLTRANSFERASE 3-RELATED"/>
    <property type="match status" value="1"/>
</dbReference>
<keyword evidence="5" id="KW-1185">Reference proteome</keyword>
<keyword evidence="1 4" id="KW-0489">Methyltransferase</keyword>
<protein>
    <submittedName>
        <fullName evidence="4">tRNA 5-hydroxyuridine methyltransferase</fullName>
        <ecNumber evidence="4">2.1.1.-</ecNumber>
    </submittedName>
</protein>
<reference evidence="4 5" key="1">
    <citation type="submission" date="2020-10" db="EMBL/GenBank/DDBJ databases">
        <authorList>
            <person name="Peeters C."/>
        </authorList>
    </citation>
    <scope>NUCLEOTIDE SEQUENCE [LARGE SCALE GENOMIC DNA]</scope>
    <source>
        <strain evidence="4 5">LMG 27952</strain>
    </source>
</reference>
<dbReference type="Pfam" id="PF01596">
    <property type="entry name" value="Methyltransf_3"/>
    <property type="match status" value="1"/>
</dbReference>
<dbReference type="InterPro" id="IPR002935">
    <property type="entry name" value="SAM_O-MeTrfase"/>
</dbReference>